<feature type="region of interest" description="Disordered" evidence="1">
    <location>
        <begin position="530"/>
        <end position="553"/>
    </location>
</feature>
<dbReference type="SUPFAM" id="SSF81296">
    <property type="entry name" value="E set domains"/>
    <property type="match status" value="1"/>
</dbReference>
<proteinExistence type="predicted"/>
<dbReference type="EMBL" id="LN483124">
    <property type="protein sequence ID" value="CED82352.1"/>
    <property type="molecule type" value="Genomic_DNA"/>
</dbReference>
<feature type="compositionally biased region" description="Low complexity" evidence="1">
    <location>
        <begin position="23"/>
        <end position="44"/>
    </location>
</feature>
<sequence length="580" mass="63133">MNNSRTLTASSSLTPRDDPPSYSPSTSSQVLPSSPSLSSSPVSSILETSLGSTSNQSLPDAIAPIFPLGDPLRNPCGQDSRHLPHLISSALSMNLTKPKASLCLAETLVFIRPPGRGWANALAQVNSDDSVPGRDGKVNGFLNIVAPQRKLVKAIKVELVGMQRLRIEKSGWEDEKIFDRVLLLDGDGQGIWLEKGVNTIEYNFHIPSTSPVTERSAHGRIQYFVEGTVVGSGGMFTKDLSDSREVIIVSSPSQADGNIYQFQHHQEDISPTLGPYKIGLTASQFIIGGPLTLSLTFGSNQVSVYAINCYIQQTTTVTSRKNPSQVQEIIGPKRYIFQEGAKSGYGLKGFVAKARDEGNVLIDAEKDKGSFWEWKRMGRLPTDDHIRSTTLPATDTGLRFSSTLTFEVVLNDSSDPVVRIATLYKQEISLASCCCMLPYLALPSYSADFPVNKRIKWDVQTCVGCMCDEVWDRIRDAELELMQNGLGELGVEGIRANRLGGLVDWENGGQSPGLMTSTDGSNRLEVTTATEGDSDQAAVSPRQESGKKIGETYPVIDRSIEKDTNFPKTACLRKSPMSTS</sequence>
<feature type="compositionally biased region" description="Polar residues" evidence="1">
    <location>
        <begin position="45"/>
        <end position="55"/>
    </location>
</feature>
<feature type="compositionally biased region" description="Polar residues" evidence="1">
    <location>
        <begin position="1"/>
        <end position="14"/>
    </location>
</feature>
<protein>
    <submittedName>
        <fullName evidence="2">Immunoglobulin E-set</fullName>
    </submittedName>
</protein>
<dbReference type="Gene3D" id="2.60.40.640">
    <property type="match status" value="1"/>
</dbReference>
<dbReference type="InterPro" id="IPR014752">
    <property type="entry name" value="Arrestin-like_C"/>
</dbReference>
<dbReference type="AlphaFoldDB" id="A0A0F7SJU9"/>
<dbReference type="InterPro" id="IPR014756">
    <property type="entry name" value="Ig_E-set"/>
</dbReference>
<accession>A0A0F7SJU9</accession>
<evidence type="ECO:0000256" key="1">
    <source>
        <dbReference type="SAM" id="MobiDB-lite"/>
    </source>
</evidence>
<name>A0A0F7SJU9_PHARH</name>
<feature type="region of interest" description="Disordered" evidence="1">
    <location>
        <begin position="1"/>
        <end position="55"/>
    </location>
</feature>
<evidence type="ECO:0000313" key="2">
    <source>
        <dbReference type="EMBL" id="CED82352.1"/>
    </source>
</evidence>
<organism evidence="2">
    <name type="scientific">Phaffia rhodozyma</name>
    <name type="common">Yeast</name>
    <name type="synonym">Xanthophyllomyces dendrorhous</name>
    <dbReference type="NCBI Taxonomy" id="264483"/>
    <lineage>
        <taxon>Eukaryota</taxon>
        <taxon>Fungi</taxon>
        <taxon>Dikarya</taxon>
        <taxon>Basidiomycota</taxon>
        <taxon>Agaricomycotina</taxon>
        <taxon>Tremellomycetes</taxon>
        <taxon>Cystofilobasidiales</taxon>
        <taxon>Mrakiaceae</taxon>
        <taxon>Phaffia</taxon>
    </lineage>
</organism>
<reference evidence="2" key="1">
    <citation type="submission" date="2014-08" db="EMBL/GenBank/DDBJ databases">
        <authorList>
            <person name="Sharma Rahul"/>
            <person name="Thines Marco"/>
        </authorList>
    </citation>
    <scope>NUCLEOTIDE SEQUENCE</scope>
</reference>